<dbReference type="PROSITE" id="PS50865">
    <property type="entry name" value="ZF_MYND_2"/>
    <property type="match status" value="1"/>
</dbReference>
<keyword evidence="1" id="KW-0479">Metal-binding</keyword>
<dbReference type="EMBL" id="JATAAI010000004">
    <property type="protein sequence ID" value="KAK1746106.1"/>
    <property type="molecule type" value="Genomic_DNA"/>
</dbReference>
<dbReference type="InterPro" id="IPR002893">
    <property type="entry name" value="Znf_MYND"/>
</dbReference>
<dbReference type="Gene3D" id="6.10.140.2220">
    <property type="match status" value="1"/>
</dbReference>
<keyword evidence="3" id="KW-0862">Zinc</keyword>
<feature type="domain" description="MYND-type" evidence="6">
    <location>
        <begin position="226"/>
        <end position="266"/>
    </location>
</feature>
<evidence type="ECO:0000256" key="2">
    <source>
        <dbReference type="ARBA" id="ARBA00022771"/>
    </source>
</evidence>
<dbReference type="AlphaFoldDB" id="A0AAD8YGJ3"/>
<dbReference type="Pfam" id="PF01753">
    <property type="entry name" value="zf-MYND"/>
    <property type="match status" value="1"/>
</dbReference>
<protein>
    <recommendedName>
        <fullName evidence="6">MYND-type domain-containing protein</fullName>
    </recommendedName>
</protein>
<feature type="region of interest" description="Disordered" evidence="5">
    <location>
        <begin position="1"/>
        <end position="28"/>
    </location>
</feature>
<organism evidence="7 8">
    <name type="scientific">Skeletonema marinoi</name>
    <dbReference type="NCBI Taxonomy" id="267567"/>
    <lineage>
        <taxon>Eukaryota</taxon>
        <taxon>Sar</taxon>
        <taxon>Stramenopiles</taxon>
        <taxon>Ochrophyta</taxon>
        <taxon>Bacillariophyta</taxon>
        <taxon>Coscinodiscophyceae</taxon>
        <taxon>Thalassiosirophycidae</taxon>
        <taxon>Thalassiosirales</taxon>
        <taxon>Skeletonemataceae</taxon>
        <taxon>Skeletonema</taxon>
        <taxon>Skeletonema marinoi-dohrnii complex</taxon>
    </lineage>
</organism>
<reference evidence="7" key="1">
    <citation type="submission" date="2023-06" db="EMBL/GenBank/DDBJ databases">
        <title>Survivors Of The Sea: Transcriptome response of Skeletonema marinoi to long-term dormancy.</title>
        <authorList>
            <person name="Pinder M.I.M."/>
            <person name="Kourtchenko O."/>
            <person name="Robertson E.K."/>
            <person name="Larsson T."/>
            <person name="Maumus F."/>
            <person name="Osuna-Cruz C.M."/>
            <person name="Vancaester E."/>
            <person name="Stenow R."/>
            <person name="Vandepoele K."/>
            <person name="Ploug H."/>
            <person name="Bruchert V."/>
            <person name="Godhe A."/>
            <person name="Topel M."/>
        </authorList>
    </citation>
    <scope>NUCLEOTIDE SEQUENCE</scope>
    <source>
        <strain evidence="7">R05AC</strain>
    </source>
</reference>
<evidence type="ECO:0000256" key="3">
    <source>
        <dbReference type="ARBA" id="ARBA00022833"/>
    </source>
</evidence>
<name>A0AAD8YGJ3_9STRA</name>
<keyword evidence="2 4" id="KW-0863">Zinc-finger</keyword>
<dbReference type="GO" id="GO:0008270">
    <property type="term" value="F:zinc ion binding"/>
    <property type="evidence" value="ECO:0007669"/>
    <property type="project" value="UniProtKB-KW"/>
</dbReference>
<dbReference type="SUPFAM" id="SSF144232">
    <property type="entry name" value="HIT/MYND zinc finger-like"/>
    <property type="match status" value="1"/>
</dbReference>
<evidence type="ECO:0000256" key="1">
    <source>
        <dbReference type="ARBA" id="ARBA00022723"/>
    </source>
</evidence>
<comment type="caution">
    <text evidence="7">The sequence shown here is derived from an EMBL/GenBank/DDBJ whole genome shotgun (WGS) entry which is preliminary data.</text>
</comment>
<gene>
    <name evidence="7" type="ORF">QTG54_002713</name>
</gene>
<evidence type="ECO:0000256" key="5">
    <source>
        <dbReference type="SAM" id="MobiDB-lite"/>
    </source>
</evidence>
<dbReference type="Proteomes" id="UP001224775">
    <property type="component" value="Unassembled WGS sequence"/>
</dbReference>
<feature type="compositionally biased region" description="Low complexity" evidence="5">
    <location>
        <begin position="16"/>
        <end position="28"/>
    </location>
</feature>
<accession>A0AAD8YGJ3</accession>
<keyword evidence="8" id="KW-1185">Reference proteome</keyword>
<evidence type="ECO:0000259" key="6">
    <source>
        <dbReference type="PROSITE" id="PS50865"/>
    </source>
</evidence>
<evidence type="ECO:0000256" key="4">
    <source>
        <dbReference type="PROSITE-ProRule" id="PRU00134"/>
    </source>
</evidence>
<proteinExistence type="predicted"/>
<sequence length="284" mass="31581">MPSSKKNSSRRKGKKAAAISGASNNNNGVEHDAVLERAIALAAAEKRTLDKAAAEEKAKESVAGSKCKHGYDPSPIEARFCNNFMAKFMDAINSARKRHDNEHSLALAFDSIFGKPCPKGAKEIATIERAASFCLSIGTQNLLDGDYDCARQNASMGCFFLEIVPTVMLGTKANIDWPKIMELNYADLRTLISFYRKRTHHCSCLDKMYKEVKSMKKMGICYNPECGLSNRKAERSTMLHCTQCRCANYCSRECQAADWPRHRDGCVETAECTERVKKIVKIAT</sequence>
<evidence type="ECO:0000313" key="8">
    <source>
        <dbReference type="Proteomes" id="UP001224775"/>
    </source>
</evidence>
<evidence type="ECO:0000313" key="7">
    <source>
        <dbReference type="EMBL" id="KAK1746106.1"/>
    </source>
</evidence>